<dbReference type="PANTHER" id="PTHR33452">
    <property type="entry name" value="OXIDOREDUCTASE CATD-RELATED"/>
    <property type="match status" value="1"/>
</dbReference>
<keyword evidence="4 7" id="KW-0812">Transmembrane</keyword>
<dbReference type="InterPro" id="IPR051907">
    <property type="entry name" value="DoxX-like_oxidoreductase"/>
</dbReference>
<reference evidence="8 9" key="1">
    <citation type="submission" date="2018-03" db="EMBL/GenBank/DDBJ databases">
        <title>Characteristics and genome of n-alkane degrading marine bacteria Gordonia iterans isolated from crude oil contaminated in Tae-an, South Korea.</title>
        <authorList>
            <person name="Lee S.-S."/>
            <person name="Kim H."/>
        </authorList>
    </citation>
    <scope>NUCLEOTIDE SEQUENCE [LARGE SCALE GENOMIC DNA]</scope>
    <source>
        <strain evidence="8 9">Co17</strain>
    </source>
</reference>
<evidence type="ECO:0000256" key="6">
    <source>
        <dbReference type="ARBA" id="ARBA00023136"/>
    </source>
</evidence>
<evidence type="ECO:0000313" key="9">
    <source>
        <dbReference type="Proteomes" id="UP000239814"/>
    </source>
</evidence>
<keyword evidence="6 7" id="KW-0472">Membrane</keyword>
<feature type="transmembrane region" description="Helical" evidence="7">
    <location>
        <begin position="105"/>
        <end position="123"/>
    </location>
</feature>
<comment type="similarity">
    <text evidence="2">Belongs to the DoxX family.</text>
</comment>
<keyword evidence="9" id="KW-1185">Reference proteome</keyword>
<dbReference type="GO" id="GO:0005886">
    <property type="term" value="C:plasma membrane"/>
    <property type="evidence" value="ECO:0007669"/>
    <property type="project" value="UniProtKB-SubCell"/>
</dbReference>
<evidence type="ECO:0000313" key="8">
    <source>
        <dbReference type="EMBL" id="AVL99559.1"/>
    </source>
</evidence>
<gene>
    <name evidence="8" type="ORF">C6V83_03940</name>
</gene>
<accession>A0A2S0KD12</accession>
<keyword evidence="5 7" id="KW-1133">Transmembrane helix</keyword>
<dbReference type="OrthoDB" id="1122432at2"/>
<sequence>MTPLQQGQSVATTIARVIIGIIFFAHGWQKFFTNGIDNVATGFEAMGVPAPTFSAWFAGLVELVGGAALIVGLAVPLFALLLIIDMIGAIVTVHLDQGFWASDGGYELCLALIAGLIAVGFASQGRLSVDGNVLAARQKS</sequence>
<dbReference type="Proteomes" id="UP000239814">
    <property type="component" value="Chromosome"/>
</dbReference>
<evidence type="ECO:0000256" key="4">
    <source>
        <dbReference type="ARBA" id="ARBA00022692"/>
    </source>
</evidence>
<protein>
    <submittedName>
        <fullName evidence="8">DoxX family protein</fullName>
    </submittedName>
</protein>
<dbReference type="EMBL" id="CP027433">
    <property type="protein sequence ID" value="AVL99559.1"/>
    <property type="molecule type" value="Genomic_DNA"/>
</dbReference>
<comment type="subcellular location">
    <subcellularLocation>
        <location evidence="1">Cell membrane</location>
        <topology evidence="1">Multi-pass membrane protein</topology>
    </subcellularLocation>
</comment>
<keyword evidence="3" id="KW-1003">Cell membrane</keyword>
<evidence type="ECO:0000256" key="1">
    <source>
        <dbReference type="ARBA" id="ARBA00004651"/>
    </source>
</evidence>
<dbReference type="PANTHER" id="PTHR33452:SF1">
    <property type="entry name" value="INNER MEMBRANE PROTEIN YPHA-RELATED"/>
    <property type="match status" value="1"/>
</dbReference>
<organism evidence="8 9">
    <name type="scientific">Gordonia iterans</name>
    <dbReference type="NCBI Taxonomy" id="1004901"/>
    <lineage>
        <taxon>Bacteria</taxon>
        <taxon>Bacillati</taxon>
        <taxon>Actinomycetota</taxon>
        <taxon>Actinomycetes</taxon>
        <taxon>Mycobacteriales</taxon>
        <taxon>Gordoniaceae</taxon>
        <taxon>Gordonia</taxon>
    </lineage>
</organism>
<proteinExistence type="inferred from homology"/>
<name>A0A2S0KD12_9ACTN</name>
<evidence type="ECO:0000256" key="2">
    <source>
        <dbReference type="ARBA" id="ARBA00006679"/>
    </source>
</evidence>
<dbReference type="KEGG" id="git:C6V83_03940"/>
<evidence type="ECO:0000256" key="3">
    <source>
        <dbReference type="ARBA" id="ARBA00022475"/>
    </source>
</evidence>
<dbReference type="AlphaFoldDB" id="A0A2S0KD12"/>
<evidence type="ECO:0000256" key="7">
    <source>
        <dbReference type="SAM" id="Phobius"/>
    </source>
</evidence>
<dbReference type="Pfam" id="PF07681">
    <property type="entry name" value="DoxX"/>
    <property type="match status" value="1"/>
</dbReference>
<dbReference type="RefSeq" id="WP_105941294.1">
    <property type="nucleotide sequence ID" value="NZ_CP027433.1"/>
</dbReference>
<evidence type="ECO:0000256" key="5">
    <source>
        <dbReference type="ARBA" id="ARBA00022989"/>
    </source>
</evidence>
<dbReference type="InterPro" id="IPR032808">
    <property type="entry name" value="DoxX"/>
</dbReference>
<feature type="transmembrane region" description="Helical" evidence="7">
    <location>
        <begin position="56"/>
        <end position="84"/>
    </location>
</feature>
<feature type="transmembrane region" description="Helical" evidence="7">
    <location>
        <begin position="9"/>
        <end position="28"/>
    </location>
</feature>